<reference evidence="1" key="1">
    <citation type="thesis" date="2021" institute="BYU ScholarsArchive" country="Provo, UT, USA">
        <title>Applications of and Algorithms for Genome Assembly and Genomic Analyses with an Emphasis on Marine Teleosts.</title>
        <authorList>
            <person name="Pickett B.D."/>
        </authorList>
    </citation>
    <scope>NUCLEOTIDE SEQUENCE</scope>
    <source>
        <strain evidence="1">HI-2016</strain>
    </source>
</reference>
<dbReference type="AlphaFoldDB" id="A0A8T2PBM5"/>
<comment type="caution">
    <text evidence="1">The sequence shown here is derived from an EMBL/GenBank/DDBJ whole genome shotgun (WGS) entry which is preliminary data.</text>
</comment>
<organism evidence="1 2">
    <name type="scientific">Albula glossodonta</name>
    <name type="common">roundjaw bonefish</name>
    <dbReference type="NCBI Taxonomy" id="121402"/>
    <lineage>
        <taxon>Eukaryota</taxon>
        <taxon>Metazoa</taxon>
        <taxon>Chordata</taxon>
        <taxon>Craniata</taxon>
        <taxon>Vertebrata</taxon>
        <taxon>Euteleostomi</taxon>
        <taxon>Actinopterygii</taxon>
        <taxon>Neopterygii</taxon>
        <taxon>Teleostei</taxon>
        <taxon>Albuliformes</taxon>
        <taxon>Albulidae</taxon>
        <taxon>Albula</taxon>
    </lineage>
</organism>
<feature type="non-terminal residue" evidence="1">
    <location>
        <position position="143"/>
    </location>
</feature>
<evidence type="ECO:0000313" key="2">
    <source>
        <dbReference type="Proteomes" id="UP000824540"/>
    </source>
</evidence>
<name>A0A8T2PBM5_9TELE</name>
<dbReference type="EMBL" id="JAFBMS010000007">
    <property type="protein sequence ID" value="KAG9350783.1"/>
    <property type="molecule type" value="Genomic_DNA"/>
</dbReference>
<dbReference type="Proteomes" id="UP000824540">
    <property type="component" value="Unassembled WGS sequence"/>
</dbReference>
<accession>A0A8T2PBM5</accession>
<proteinExistence type="predicted"/>
<sequence>MHQPEFLHTVRREACDRSTTDNSLDQLEGNTFCGLIASGNGTLLSYPAGWSPVETAEREASAVLAVAMVTISAYSHLWAPSSLLPAGEAAGCGLWAAPPFPAAALDETGATDAAGVDVGFNLIYQTAGANKPRWRGDTDTDCT</sequence>
<gene>
    <name evidence="1" type="ORF">JZ751_024672</name>
</gene>
<protein>
    <submittedName>
        <fullName evidence="1">Uncharacterized protein</fullName>
    </submittedName>
</protein>
<evidence type="ECO:0000313" key="1">
    <source>
        <dbReference type="EMBL" id="KAG9350783.1"/>
    </source>
</evidence>
<keyword evidence="2" id="KW-1185">Reference proteome</keyword>